<gene>
    <name evidence="7" type="ORF">GSPATT00005821001</name>
</gene>
<reference evidence="7 8" key="1">
    <citation type="journal article" date="2006" name="Nature">
        <title>Global trends of whole-genome duplications revealed by the ciliate Paramecium tetraurelia.</title>
        <authorList>
            <consortium name="Genoscope"/>
            <person name="Aury J.-M."/>
            <person name="Jaillon O."/>
            <person name="Duret L."/>
            <person name="Noel B."/>
            <person name="Jubin C."/>
            <person name="Porcel B.M."/>
            <person name="Segurens B."/>
            <person name="Daubin V."/>
            <person name="Anthouard V."/>
            <person name="Aiach N."/>
            <person name="Arnaiz O."/>
            <person name="Billaut A."/>
            <person name="Beisson J."/>
            <person name="Blanc I."/>
            <person name="Bouhouche K."/>
            <person name="Camara F."/>
            <person name="Duharcourt S."/>
            <person name="Guigo R."/>
            <person name="Gogendeau D."/>
            <person name="Katinka M."/>
            <person name="Keller A.-M."/>
            <person name="Kissmehl R."/>
            <person name="Klotz C."/>
            <person name="Koll F."/>
            <person name="Le Moue A."/>
            <person name="Lepere C."/>
            <person name="Malinsky S."/>
            <person name="Nowacki M."/>
            <person name="Nowak J.K."/>
            <person name="Plattner H."/>
            <person name="Poulain J."/>
            <person name="Ruiz F."/>
            <person name="Serrano V."/>
            <person name="Zagulski M."/>
            <person name="Dessen P."/>
            <person name="Betermier M."/>
            <person name="Weissenbach J."/>
            <person name="Scarpelli C."/>
            <person name="Schachter V."/>
            <person name="Sperling L."/>
            <person name="Meyer E."/>
            <person name="Cohen J."/>
            <person name="Wincker P."/>
        </authorList>
    </citation>
    <scope>NUCLEOTIDE SEQUENCE [LARGE SCALE GENOMIC DNA]</scope>
    <source>
        <strain evidence="7 8">Stock d4-2</strain>
    </source>
</reference>
<feature type="domain" description="EGF-like" evidence="6">
    <location>
        <begin position="710"/>
        <end position="749"/>
    </location>
</feature>
<dbReference type="EMBL" id="CT868019">
    <property type="protein sequence ID" value="CAK62575.1"/>
    <property type="molecule type" value="Genomic_DNA"/>
</dbReference>
<evidence type="ECO:0000256" key="2">
    <source>
        <dbReference type="ARBA" id="ARBA00022737"/>
    </source>
</evidence>
<feature type="transmembrane region" description="Helical" evidence="4">
    <location>
        <begin position="1827"/>
        <end position="1853"/>
    </location>
</feature>
<feature type="domain" description="EGF-like" evidence="6">
    <location>
        <begin position="1029"/>
        <end position="1061"/>
    </location>
</feature>
<evidence type="ECO:0000256" key="3">
    <source>
        <dbReference type="ARBA" id="ARBA00023157"/>
    </source>
</evidence>
<feature type="transmembrane region" description="Helical" evidence="4">
    <location>
        <begin position="1865"/>
        <end position="1883"/>
    </location>
</feature>
<feature type="transmembrane region" description="Helical" evidence="4">
    <location>
        <begin position="1889"/>
        <end position="1906"/>
    </location>
</feature>
<dbReference type="GeneID" id="5015757"/>
<feature type="domain" description="EGF-like" evidence="6">
    <location>
        <begin position="757"/>
        <end position="798"/>
    </location>
</feature>
<feature type="domain" description="EGF-like" evidence="6">
    <location>
        <begin position="806"/>
        <end position="846"/>
    </location>
</feature>
<dbReference type="SMART" id="SM00181">
    <property type="entry name" value="EGF"/>
    <property type="match status" value="7"/>
</dbReference>
<evidence type="ECO:0000259" key="6">
    <source>
        <dbReference type="SMART" id="SM00181"/>
    </source>
</evidence>
<dbReference type="OMA" id="YLINDMC"/>
<dbReference type="PANTHER" id="PTHR38934">
    <property type="entry name" value="HYPHALLY REGULATED CELL WALL PROTEIN 1"/>
    <property type="match status" value="1"/>
</dbReference>
<keyword evidence="4" id="KW-1133">Transmembrane helix</keyword>
<keyword evidence="3" id="KW-1015">Disulfide bond</keyword>
<sequence>MDKIIMIFLLYTTRMYCQLNSQWTTIYNGVYEAKNIYCTNINCIYGFKNSLTNSPANFVNCSSSPQTAILLDSLQMSIIQSQTTLSPLTPNVKKLLLFDVYFTSQWMNDAIDINYDSYYYQVRYTTQDPLYFSQGLCSSIQFEIKTFYLILPYTSSNFTYPIFSIVNPINQAQIRNVHVGFLSCYPKCLSCNGPNMIDCLVWDVIFSRCSLRQSILPNGTCVNQCPIKNSIVRSQNRICVDFKQISFFWSNLATLDLTTLLNWNIIYDPLHLDVSNKKVSPYNFGVFHFREGAYIAMNINSGNYTVGAQIQIVFCNSIPAGSGVSFYVNSTYYGSTFYDGTQFKFDNVNLRDLKAYPNTGQCTNNIFIELDMFFPILQKKFMFIIQGNFTQPNAGWFFRLFTLTSGFCPLNCILCNQRYMCQTCASGFYKVSDGTCSLQYCPADSLLINSICVYYNQETKYSKYLIKEFYDFTVKDTLNATFLLETSFPTDFQKGPDIFWSYLTNKTIFGGKFVWAQSRFSQIYTLDPHHSLTIYFQIIFGPNFPVSPLNYFSYEINNGTEQRVLQSLNPVQIIEKVLTYNPTLTIAIQCYGVDVVDSYCGISNYYIVVHYCKPYCNQCTNELTCDQWMAYNPSVVKVEQSQCLSNQFLDETTSTCEDCPNECLTCFNEYECLTCQPNFRLVSTTCILNCQLNQYYDGTSCLNCHYSCKQCQSSNYCIHCETKSLRYLENGQCICYDGYFDQNNIQQCQPCDKLCSKCSGPTNKNCQACTVLNYLILNGNTCECSNGYYFDEYQLKCLACSKKCENCFESSNSSCLSCHSTQLRVLDGFDCKCQLGYYDNSSDSCIQCPAVEDSSLTSCYKICGNGISIWFNQSCPTIICPSGYNNVNDQCLPICGDLQVVTEEQCDDGNLIQFDGCHNCRFQCPAQCTVCNSTTVFPCLDICGDGVVSGLEECDDSNSIQFDGCYQCKNECQPQCTRCNKGTCTECLEFGWTLDPYNRVCIESCGDKIQVGNEQCEDMNTLMLDGCYNCRLSCQQSCFTCTNIGCTSCTAGFRLIDHYCKNICGDSVIVEGEDCDDGNQFAFDGCHQCVYQCQTQCLHCLKGVCLFCIDGYEVQNGVCVDIHEISIIPYQEQYKPKIIEFCKIFIQGICQECQKGYLLNQNVCQFQRKNEIVKLKVLEALPQFIQFCYFQINAQCIICDKNFELDIFTNTCIPICGDGIISGTEECEDLNWLVLDGCYQCKYQCSSNCEICEFGECIHCEINTIIVPATFQCEVLEICTQPGSYYNQDTNQCYSICGDGVIYQKEECDDGNDIEFDGCHKCKYSCLPGCKCIKGECYRDQINCEQGLYYSFASQSCRPQCGDGIIVQPFEECDDSNEITDDECHLCKLQCGINCLECSPQNICLQCIQGYELVNMTCYEQTISCGNSGCKLCENDLCLTCLTGYYLINDMCYSLCGDGIMADLEECDDANLLNGDGCDNNCTESKNSKCKDNECVVLGSTYSFLEIEKEQSGVQYVKLRYSTKMRLIDGFTQQDYLDNLKFEIENQTDVVFIQIMPKINITYDLQFVDIQVSIEFIKYCQNPILKLRFTDKSILVNQDGAEIQQDILRITLLSSNFLKEQEQKVIKSLIGLNDYMLKFAALLIAISSISGQSEIISNLLDTIQQLYYLKYINSRIGVNLQRFFETFKIIQLTNFFDLLGINPNGSMSSIVSFYHSEYVFESDDRNANYLNNIAQIILVYLIFFPTYFSFKKATFYLLKKIDQLTGFYSNHVLVAVVSAIQKLCLRIQMNNLIESIQAIFLTMIYEFGINTFLALKYQKSDSEGKLGVSIAILILYGVILLLISNTSLTIHIAKSQQLSQQKNNSFTYLCMQKMFFISFIIFFFESSQIQILLCLLNEFQYIYFLYIRKIQMLPSENFKQFTSHFLQFIIFGMYLVNDFYQYQADVLIIIGWNIIGLMSTILFMTLIIDLIKIIHPIWQKCKASKTSELSNNKQEIFCIVENPCNAQRRFTV</sequence>
<dbReference type="STRING" id="5888.A0BVK8"/>
<accession>A0BVK8</accession>
<keyword evidence="2" id="KW-0677">Repeat</keyword>
<dbReference type="Gene3D" id="2.10.220.10">
    <property type="entry name" value="Hormone Receptor, Insulin-like Growth Factor Receptor 1, Chain A, domain 2"/>
    <property type="match status" value="2"/>
</dbReference>
<feature type="domain" description="EGF-like" evidence="6">
    <location>
        <begin position="967"/>
        <end position="1002"/>
    </location>
</feature>
<keyword evidence="8" id="KW-1185">Reference proteome</keyword>
<dbReference type="InterPro" id="IPR000742">
    <property type="entry name" value="EGF"/>
</dbReference>
<dbReference type="InParanoid" id="A0BVK8"/>
<proteinExistence type="predicted"/>
<keyword evidence="4" id="KW-0812">Transmembrane</keyword>
<feature type="chain" id="PRO_5002622734" description="EGF-like domain-containing protein" evidence="5">
    <location>
        <begin position="18"/>
        <end position="2012"/>
    </location>
</feature>
<dbReference type="OrthoDB" id="303811at2759"/>
<keyword evidence="4" id="KW-0472">Membrane</keyword>
<evidence type="ECO:0000313" key="8">
    <source>
        <dbReference type="Proteomes" id="UP000000600"/>
    </source>
</evidence>
<feature type="signal peptide" evidence="5">
    <location>
        <begin position="1"/>
        <end position="17"/>
    </location>
</feature>
<dbReference type="NCBIfam" id="TIGR02232">
    <property type="entry name" value="myxo_disulf_rpt"/>
    <property type="match status" value="3"/>
</dbReference>
<dbReference type="PANTHER" id="PTHR38934:SF6">
    <property type="entry name" value="CHROMOSOME UNDETERMINED SCAFFOLD_176, WHOLE GENOME SHOTGUN SEQUENCE"/>
    <property type="match status" value="1"/>
</dbReference>
<dbReference type="InterPro" id="IPR009030">
    <property type="entry name" value="Growth_fac_rcpt_cys_sf"/>
</dbReference>
<protein>
    <recommendedName>
        <fullName evidence="6">EGF-like domain-containing protein</fullName>
    </recommendedName>
</protein>
<dbReference type="RefSeq" id="XP_001429973.1">
    <property type="nucleotide sequence ID" value="XM_001429936.1"/>
</dbReference>
<feature type="transmembrane region" description="Helical" evidence="4">
    <location>
        <begin position="1948"/>
        <end position="1971"/>
    </location>
</feature>
<evidence type="ECO:0000256" key="4">
    <source>
        <dbReference type="SAM" id="Phobius"/>
    </source>
</evidence>
<evidence type="ECO:0000256" key="5">
    <source>
        <dbReference type="SAM" id="SignalP"/>
    </source>
</evidence>
<dbReference type="InterPro" id="IPR006212">
    <property type="entry name" value="Furin_repeat"/>
</dbReference>
<feature type="domain" description="EGF-like" evidence="6">
    <location>
        <begin position="407"/>
        <end position="437"/>
    </location>
</feature>
<feature type="transmembrane region" description="Helical" evidence="4">
    <location>
        <begin position="1918"/>
        <end position="1936"/>
    </location>
</feature>
<dbReference type="InterPro" id="IPR011936">
    <property type="entry name" value="Myxo_disulph_rpt"/>
</dbReference>
<feature type="transmembrane region" description="Helical" evidence="4">
    <location>
        <begin position="1796"/>
        <end position="1815"/>
    </location>
</feature>
<feature type="domain" description="EGF-like" evidence="6">
    <location>
        <begin position="658"/>
        <end position="687"/>
    </location>
</feature>
<name>A0BVK8_PARTE</name>
<dbReference type="CDD" id="cd00064">
    <property type="entry name" value="FU"/>
    <property type="match status" value="1"/>
</dbReference>
<dbReference type="KEGG" id="ptm:GSPATT00005821001"/>
<dbReference type="HOGENOM" id="CLU_000581_1_0_1"/>
<evidence type="ECO:0000313" key="7">
    <source>
        <dbReference type="EMBL" id="CAK62575.1"/>
    </source>
</evidence>
<dbReference type="SMART" id="SM00261">
    <property type="entry name" value="FU"/>
    <property type="match status" value="11"/>
</dbReference>
<dbReference type="eggNOG" id="KOG3525">
    <property type="taxonomic scope" value="Eukaryota"/>
</dbReference>
<dbReference type="SUPFAM" id="SSF57184">
    <property type="entry name" value="Growth factor receptor domain"/>
    <property type="match status" value="7"/>
</dbReference>
<evidence type="ECO:0000256" key="1">
    <source>
        <dbReference type="ARBA" id="ARBA00022729"/>
    </source>
</evidence>
<organism evidence="7 8">
    <name type="scientific">Paramecium tetraurelia</name>
    <dbReference type="NCBI Taxonomy" id="5888"/>
    <lineage>
        <taxon>Eukaryota</taxon>
        <taxon>Sar</taxon>
        <taxon>Alveolata</taxon>
        <taxon>Ciliophora</taxon>
        <taxon>Intramacronucleata</taxon>
        <taxon>Oligohymenophorea</taxon>
        <taxon>Peniculida</taxon>
        <taxon>Parameciidae</taxon>
        <taxon>Paramecium</taxon>
    </lineage>
</organism>
<dbReference type="Pfam" id="PF13948">
    <property type="entry name" value="DUF4215"/>
    <property type="match status" value="8"/>
</dbReference>
<feature type="transmembrane region" description="Helical" evidence="4">
    <location>
        <begin position="1729"/>
        <end position="1750"/>
    </location>
</feature>
<keyword evidence="1 5" id="KW-0732">Signal</keyword>
<dbReference type="Proteomes" id="UP000000600">
    <property type="component" value="Unassembled WGS sequence"/>
</dbReference>